<accession>A0A147JUM0</accession>
<evidence type="ECO:0000313" key="4">
    <source>
        <dbReference type="Proteomes" id="UP000074294"/>
    </source>
</evidence>
<sequence>MIKDFVTGKFGFPGAVKIVPGIQRLLAAARSRGVPVIYACDAHSPEDPELRVWGEHAMAGTEGSEVIPELRPVKGDVVVTKHTYDVFQAPGLKKLLRRKGVEELILTGVVTEICIQHSAAGAFFNGYRVIVPEDCVASPDARAKRYSLNYMRRIYGAQITNSREIIRGWVK</sequence>
<gene>
    <name evidence="3" type="ORF">APZ16_07010</name>
</gene>
<dbReference type="InterPro" id="IPR050272">
    <property type="entry name" value="Isochorismatase-like_hydrls"/>
</dbReference>
<dbReference type="SUPFAM" id="SSF52499">
    <property type="entry name" value="Isochorismatase-like hydrolases"/>
    <property type="match status" value="1"/>
</dbReference>
<dbReference type="InterPro" id="IPR000868">
    <property type="entry name" value="Isochorismatase-like_dom"/>
</dbReference>
<evidence type="ECO:0000256" key="1">
    <source>
        <dbReference type="ARBA" id="ARBA00022801"/>
    </source>
</evidence>
<dbReference type="EMBL" id="LQMQ01000047">
    <property type="protein sequence ID" value="KUO40195.1"/>
    <property type="molecule type" value="Genomic_DNA"/>
</dbReference>
<dbReference type="Gene3D" id="3.40.50.850">
    <property type="entry name" value="Isochorismatase-like"/>
    <property type="match status" value="1"/>
</dbReference>
<dbReference type="CDD" id="cd00431">
    <property type="entry name" value="cysteine_hydrolases"/>
    <property type="match status" value="1"/>
</dbReference>
<dbReference type="Pfam" id="PF00857">
    <property type="entry name" value="Isochorismatase"/>
    <property type="match status" value="1"/>
</dbReference>
<dbReference type="InterPro" id="IPR036380">
    <property type="entry name" value="Isochorismatase-like_sf"/>
</dbReference>
<name>A0A147JUM0_HADYE</name>
<keyword evidence="1" id="KW-0378">Hydrolase</keyword>
<comment type="caution">
    <text evidence="3">The sequence shown here is derived from an EMBL/GenBank/DDBJ whole genome shotgun (WGS) entry which is preliminary data.</text>
</comment>
<dbReference type="PANTHER" id="PTHR43540:SF6">
    <property type="entry name" value="ISOCHORISMATASE-LIKE DOMAIN-CONTAINING PROTEIN"/>
    <property type="match status" value="1"/>
</dbReference>
<evidence type="ECO:0000313" key="3">
    <source>
        <dbReference type="EMBL" id="KUO40195.1"/>
    </source>
</evidence>
<reference evidence="3 4" key="1">
    <citation type="journal article" date="2016" name="Nat. Microbiol.">
        <title>Genomic inference of the metabolism of cosmopolitan subsurface Archaea, Hadesarchaea.</title>
        <authorList>
            <person name="Baker B.J."/>
            <person name="Saw J.H."/>
            <person name="Lind A.E."/>
            <person name="Lazar C.S."/>
            <person name="Hinrichs K.-U."/>
            <person name="Teske A.P."/>
            <person name="Ettema T.J."/>
        </authorList>
    </citation>
    <scope>NUCLEOTIDE SEQUENCE [LARGE SCALE GENOMIC DNA]</scope>
</reference>
<proteinExistence type="predicted"/>
<feature type="domain" description="Isochorismatase-like" evidence="2">
    <location>
        <begin position="1"/>
        <end position="160"/>
    </location>
</feature>
<evidence type="ECO:0000259" key="2">
    <source>
        <dbReference type="Pfam" id="PF00857"/>
    </source>
</evidence>
<dbReference type="PANTHER" id="PTHR43540">
    <property type="entry name" value="PEROXYUREIDOACRYLATE/UREIDOACRYLATE AMIDOHYDROLASE-RELATED"/>
    <property type="match status" value="1"/>
</dbReference>
<organism evidence="3 4">
    <name type="scientific">Hadarchaeum yellowstonense</name>
    <dbReference type="NCBI Taxonomy" id="1776334"/>
    <lineage>
        <taxon>Archaea</taxon>
        <taxon>Methanobacteriati</taxon>
        <taxon>Candidatus Hadarchaeota</taxon>
        <taxon>Candidatus Hadarchaeia</taxon>
        <taxon>Candidatus Hadarchaeales</taxon>
        <taxon>Candidatus Hadarchaeaceae</taxon>
        <taxon>Candidatus Hadarchaeum</taxon>
    </lineage>
</organism>
<dbReference type="STRING" id="1776334.APZ16_07010"/>
<protein>
    <recommendedName>
        <fullName evidence="2">Isochorismatase-like domain-containing protein</fullName>
    </recommendedName>
</protein>
<dbReference type="AlphaFoldDB" id="A0A147JUM0"/>
<dbReference type="Proteomes" id="UP000074294">
    <property type="component" value="Unassembled WGS sequence"/>
</dbReference>
<dbReference type="GO" id="GO:0016787">
    <property type="term" value="F:hydrolase activity"/>
    <property type="evidence" value="ECO:0007669"/>
    <property type="project" value="UniProtKB-KW"/>
</dbReference>